<keyword evidence="1" id="KW-0663">Pyridoxal phosphate</keyword>
<dbReference type="Proteomes" id="UP001501081">
    <property type="component" value="Unassembled WGS sequence"/>
</dbReference>
<reference evidence="4" key="1">
    <citation type="journal article" date="2019" name="Int. J. Syst. Evol. Microbiol.">
        <title>The Global Catalogue of Microorganisms (GCM) 10K type strain sequencing project: providing services to taxonomists for standard genome sequencing and annotation.</title>
        <authorList>
            <consortium name="The Broad Institute Genomics Platform"/>
            <consortium name="The Broad Institute Genome Sequencing Center for Infectious Disease"/>
            <person name="Wu L."/>
            <person name="Ma J."/>
        </authorList>
    </citation>
    <scope>NUCLEOTIDE SEQUENCE [LARGE SCALE GENOMIC DNA]</scope>
    <source>
        <strain evidence="4">JCM 17338</strain>
    </source>
</reference>
<evidence type="ECO:0000313" key="3">
    <source>
        <dbReference type="EMBL" id="GAA3965682.1"/>
    </source>
</evidence>
<keyword evidence="3" id="KW-0808">Transferase</keyword>
<keyword evidence="4" id="KW-1185">Reference proteome</keyword>
<comment type="caution">
    <text evidence="3">The sequence shown here is derived from an EMBL/GenBank/DDBJ whole genome shotgun (WGS) entry which is preliminary data.</text>
</comment>
<dbReference type="InterPro" id="IPR015421">
    <property type="entry name" value="PyrdxlP-dep_Trfase_major"/>
</dbReference>
<proteinExistence type="predicted"/>
<evidence type="ECO:0000256" key="1">
    <source>
        <dbReference type="ARBA" id="ARBA00022898"/>
    </source>
</evidence>
<dbReference type="SUPFAM" id="SSF53383">
    <property type="entry name" value="PLP-dependent transferases"/>
    <property type="match status" value="1"/>
</dbReference>
<dbReference type="Pfam" id="PF00266">
    <property type="entry name" value="Aminotran_5"/>
    <property type="match status" value="1"/>
</dbReference>
<evidence type="ECO:0000313" key="4">
    <source>
        <dbReference type="Proteomes" id="UP001501081"/>
    </source>
</evidence>
<organism evidence="3 4">
    <name type="scientific">Pedobacter ginsengiterrae</name>
    <dbReference type="NCBI Taxonomy" id="871696"/>
    <lineage>
        <taxon>Bacteria</taxon>
        <taxon>Pseudomonadati</taxon>
        <taxon>Bacteroidota</taxon>
        <taxon>Sphingobacteriia</taxon>
        <taxon>Sphingobacteriales</taxon>
        <taxon>Sphingobacteriaceae</taxon>
        <taxon>Pedobacter</taxon>
    </lineage>
</organism>
<dbReference type="GO" id="GO:0008483">
    <property type="term" value="F:transaminase activity"/>
    <property type="evidence" value="ECO:0007669"/>
    <property type="project" value="UniProtKB-KW"/>
</dbReference>
<dbReference type="Gene3D" id="3.90.1150.10">
    <property type="entry name" value="Aspartate Aminotransferase, domain 1"/>
    <property type="match status" value="1"/>
</dbReference>
<dbReference type="EMBL" id="BAABAK010000009">
    <property type="protein sequence ID" value="GAA3965682.1"/>
    <property type="molecule type" value="Genomic_DNA"/>
</dbReference>
<sequence>MTFTENFPILKNYTYLNTAYSGLLSTEIANWRRQHDENFINEGSIFRANNMEIMEELRTNLSSRFSVKRENTFLTSNFSNGFNSILNGLEKSHRFLLLQEDYPSLSYPVTSRGFEYLEIPIDVNLEENILTAIEQFKPTVFAFSMVQYISGLKMQSDFIKKLKSNFPDLILIADGTQFLGTGNFNFEQSGLDVLAGSGYKWLVSGYGNGYIFLSDAAKNKIYQSKKELTLPNAPFWSGRDYLSLTLEPGHLDSLSLGTLNQGLNYLKAVGFETIEQNILKLTTKARVVLHNKGLLPDWMMERKEQSSIMSLPLEQKLVNRLNEEKILVSPRGTGTRISFHFYNTEDDLNHLLEVLG</sequence>
<dbReference type="InterPro" id="IPR015422">
    <property type="entry name" value="PyrdxlP-dep_Trfase_small"/>
</dbReference>
<dbReference type="Gene3D" id="3.40.640.10">
    <property type="entry name" value="Type I PLP-dependent aspartate aminotransferase-like (Major domain)"/>
    <property type="match status" value="1"/>
</dbReference>
<feature type="domain" description="Aminotransferase class V" evidence="2">
    <location>
        <begin position="34"/>
        <end position="351"/>
    </location>
</feature>
<dbReference type="InterPro" id="IPR000192">
    <property type="entry name" value="Aminotrans_V_dom"/>
</dbReference>
<evidence type="ECO:0000259" key="2">
    <source>
        <dbReference type="Pfam" id="PF00266"/>
    </source>
</evidence>
<keyword evidence="3" id="KW-0032">Aminotransferase</keyword>
<name>A0ABP7PHG8_9SPHI</name>
<accession>A0ABP7PHG8</accession>
<dbReference type="InterPro" id="IPR015424">
    <property type="entry name" value="PyrdxlP-dep_Trfase"/>
</dbReference>
<protein>
    <submittedName>
        <fullName evidence="3">Aminotransferase class V-fold PLP-dependent enzyme</fullName>
    </submittedName>
</protein>
<gene>
    <name evidence="3" type="ORF">GCM10022246_18390</name>
</gene>